<feature type="non-terminal residue" evidence="2">
    <location>
        <position position="184"/>
    </location>
</feature>
<protein>
    <submittedName>
        <fullName evidence="2">Uncharacterized protein</fullName>
    </submittedName>
</protein>
<dbReference type="PANTHER" id="PTHR48200:SF1">
    <property type="entry name" value="AMINOTRANSFERASE-LIKE PLANT MOBILE DOMAIN-CONTAINING PROTEIN"/>
    <property type="match status" value="1"/>
</dbReference>
<organism evidence="2 3">
    <name type="scientific">Gossypium laxum</name>
    <dbReference type="NCBI Taxonomy" id="34288"/>
    <lineage>
        <taxon>Eukaryota</taxon>
        <taxon>Viridiplantae</taxon>
        <taxon>Streptophyta</taxon>
        <taxon>Embryophyta</taxon>
        <taxon>Tracheophyta</taxon>
        <taxon>Spermatophyta</taxon>
        <taxon>Magnoliopsida</taxon>
        <taxon>eudicotyledons</taxon>
        <taxon>Gunneridae</taxon>
        <taxon>Pentapetalae</taxon>
        <taxon>rosids</taxon>
        <taxon>malvids</taxon>
        <taxon>Malvales</taxon>
        <taxon>Malvaceae</taxon>
        <taxon>Malvoideae</taxon>
        <taxon>Gossypium</taxon>
    </lineage>
</organism>
<proteinExistence type="predicted"/>
<feature type="transmembrane region" description="Helical" evidence="1">
    <location>
        <begin position="67"/>
        <end position="87"/>
    </location>
</feature>
<accession>A0A7J9B1U3</accession>
<evidence type="ECO:0000313" key="2">
    <source>
        <dbReference type="EMBL" id="MBA0730142.1"/>
    </source>
</evidence>
<dbReference type="EMBL" id="JABEZV010442705">
    <property type="protein sequence ID" value="MBA0730142.1"/>
    <property type="molecule type" value="Genomic_DNA"/>
</dbReference>
<sequence length="184" mass="21311">DLVSIVEEYTTLLRCPRIQVDKAYSRATNVSTFLKKLMSITGMNLILAHLDMKKRVDVFALSIYRDFYLVPLLGVWGASGYALLLALRQYKLRQFIPAMQGLDQCEFANPMTTPEYDWWWGKRVNDNVPVSSQENTQPMEEHLQVIPSELEIIKQDFEKRTSELGKKIEQLEEKKIQLGLDVNI</sequence>
<keyword evidence="1" id="KW-1133">Transmembrane helix</keyword>
<dbReference type="Proteomes" id="UP000593574">
    <property type="component" value="Unassembled WGS sequence"/>
</dbReference>
<evidence type="ECO:0000256" key="1">
    <source>
        <dbReference type="SAM" id="Phobius"/>
    </source>
</evidence>
<comment type="caution">
    <text evidence="2">The sequence shown here is derived from an EMBL/GenBank/DDBJ whole genome shotgun (WGS) entry which is preliminary data.</text>
</comment>
<evidence type="ECO:0000313" key="3">
    <source>
        <dbReference type="Proteomes" id="UP000593574"/>
    </source>
</evidence>
<keyword evidence="1" id="KW-0472">Membrane</keyword>
<keyword evidence="3" id="KW-1185">Reference proteome</keyword>
<gene>
    <name evidence="2" type="ORF">Golax_025483</name>
</gene>
<dbReference type="AlphaFoldDB" id="A0A7J9B1U3"/>
<reference evidence="2 3" key="1">
    <citation type="journal article" date="2019" name="Genome Biol. Evol.">
        <title>Insights into the evolution of the New World diploid cottons (Gossypium, subgenus Houzingenia) based on genome sequencing.</title>
        <authorList>
            <person name="Grover C.E."/>
            <person name="Arick M.A. 2nd"/>
            <person name="Thrash A."/>
            <person name="Conover J.L."/>
            <person name="Sanders W.S."/>
            <person name="Peterson D.G."/>
            <person name="Frelichowski J.E."/>
            <person name="Scheffler J.A."/>
            <person name="Scheffler B.E."/>
            <person name="Wendel J.F."/>
        </authorList>
    </citation>
    <scope>NUCLEOTIDE SEQUENCE [LARGE SCALE GENOMIC DNA]</scope>
    <source>
        <strain evidence="2">4</strain>
        <tissue evidence="2">Leaf</tissue>
    </source>
</reference>
<keyword evidence="1" id="KW-0812">Transmembrane</keyword>
<name>A0A7J9B1U3_9ROSI</name>
<dbReference type="PANTHER" id="PTHR48200">
    <property type="entry name" value="PROTEIN, PUTATIVE-RELATED"/>
    <property type="match status" value="1"/>
</dbReference>